<sequence>MYKLDFFEEVESDLLALPQDVFEEANNYFKKYMEDPLKYSQKLFNKDDLNLEGYRKTYIANATYRIVIKVEDNITKIVEVVAVGKREHKEIYKEAYKRISINKSK</sequence>
<organism evidence="1 2">
    <name type="scientific">Aliarcobacter cryaerophilus</name>
    <dbReference type="NCBI Taxonomy" id="28198"/>
    <lineage>
        <taxon>Bacteria</taxon>
        <taxon>Pseudomonadati</taxon>
        <taxon>Campylobacterota</taxon>
        <taxon>Epsilonproteobacteria</taxon>
        <taxon>Campylobacterales</taxon>
        <taxon>Arcobacteraceae</taxon>
        <taxon>Aliarcobacter</taxon>
    </lineage>
</organism>
<dbReference type="Gene3D" id="3.30.2310.20">
    <property type="entry name" value="RelE-like"/>
    <property type="match status" value="1"/>
</dbReference>
<dbReference type="SUPFAM" id="SSF143011">
    <property type="entry name" value="RelE-like"/>
    <property type="match status" value="1"/>
</dbReference>
<proteinExistence type="predicted"/>
<evidence type="ECO:0000313" key="2">
    <source>
        <dbReference type="Proteomes" id="UP000192599"/>
    </source>
</evidence>
<gene>
    <name evidence="1" type="ORF">AS859_01010</name>
</gene>
<dbReference type="AlphaFoldDB" id="A0A1V9VDU2"/>
<name>A0A1V9VDU2_9BACT</name>
<evidence type="ECO:0008006" key="3">
    <source>
        <dbReference type="Google" id="ProtNLM"/>
    </source>
</evidence>
<dbReference type="RefSeq" id="WP_081560277.1">
    <property type="nucleotide sequence ID" value="NZ_JAMXDH010000004.1"/>
</dbReference>
<protein>
    <recommendedName>
        <fullName evidence="3">Addiction module toxin RelE</fullName>
    </recommendedName>
</protein>
<accession>A0A1V9VDU2</accession>
<evidence type="ECO:0000313" key="1">
    <source>
        <dbReference type="EMBL" id="OQR42225.1"/>
    </source>
</evidence>
<reference evidence="1 2" key="1">
    <citation type="submission" date="2017-04" db="EMBL/GenBank/DDBJ databases">
        <title>Accumulation and expression of multiple antibiotic resistance genes in Arcobacter cryaerophilus that thrives in sewage.</title>
        <authorList>
            <person name="Millar J.A."/>
            <person name="Raghavan R."/>
        </authorList>
    </citation>
    <scope>NUCLEOTIDE SEQUENCE [LARGE SCALE GENOMIC DNA]</scope>
    <source>
        <strain evidence="1 2">AZT-1</strain>
    </source>
</reference>
<dbReference type="Proteomes" id="UP000192599">
    <property type="component" value="Unassembled WGS sequence"/>
</dbReference>
<comment type="caution">
    <text evidence="1">The sequence shown here is derived from an EMBL/GenBank/DDBJ whole genome shotgun (WGS) entry which is preliminary data.</text>
</comment>
<dbReference type="EMBL" id="LNTC01000005">
    <property type="protein sequence ID" value="OQR42225.1"/>
    <property type="molecule type" value="Genomic_DNA"/>
</dbReference>
<dbReference type="InterPro" id="IPR035093">
    <property type="entry name" value="RelE/ParE_toxin_dom_sf"/>
</dbReference>